<dbReference type="GO" id="GO:0042352">
    <property type="term" value="P:GDP-L-fucose salvage"/>
    <property type="evidence" value="ECO:0007669"/>
    <property type="project" value="TreeGrafter"/>
</dbReference>
<name>A0A9X3N9N2_9ACTN</name>
<evidence type="ECO:0000313" key="8">
    <source>
        <dbReference type="EMBL" id="MDA0182383.1"/>
    </source>
</evidence>
<evidence type="ECO:0000256" key="4">
    <source>
        <dbReference type="ARBA" id="ARBA00022840"/>
    </source>
</evidence>
<dbReference type="InterPro" id="IPR020568">
    <property type="entry name" value="Ribosomal_Su5_D2-typ_SF"/>
</dbReference>
<dbReference type="RefSeq" id="WP_270026748.1">
    <property type="nucleotide sequence ID" value="NZ_JAPDDP010000035.1"/>
</dbReference>
<evidence type="ECO:0000256" key="3">
    <source>
        <dbReference type="ARBA" id="ARBA00022777"/>
    </source>
</evidence>
<dbReference type="Gene3D" id="3.30.230.120">
    <property type="match status" value="1"/>
</dbReference>
<evidence type="ECO:0000259" key="6">
    <source>
        <dbReference type="Pfam" id="PF00288"/>
    </source>
</evidence>
<evidence type="ECO:0000256" key="1">
    <source>
        <dbReference type="ARBA" id="ARBA00022679"/>
    </source>
</evidence>
<proteinExistence type="inferred from homology"/>
<organism evidence="8 9">
    <name type="scientific">Solirubrobacter phytolaccae</name>
    <dbReference type="NCBI Taxonomy" id="1404360"/>
    <lineage>
        <taxon>Bacteria</taxon>
        <taxon>Bacillati</taxon>
        <taxon>Actinomycetota</taxon>
        <taxon>Thermoleophilia</taxon>
        <taxon>Solirubrobacterales</taxon>
        <taxon>Solirubrobacteraceae</taxon>
        <taxon>Solirubrobacter</taxon>
    </lineage>
</organism>
<dbReference type="InterPro" id="IPR014606">
    <property type="entry name" value="Heptose_7-P_kinase"/>
</dbReference>
<evidence type="ECO:0000313" key="9">
    <source>
        <dbReference type="Proteomes" id="UP001147653"/>
    </source>
</evidence>
<evidence type="ECO:0000259" key="7">
    <source>
        <dbReference type="Pfam" id="PF08544"/>
    </source>
</evidence>
<dbReference type="PANTHER" id="PTHR32463">
    <property type="entry name" value="L-FUCOSE KINASE"/>
    <property type="match status" value="1"/>
</dbReference>
<dbReference type="SUPFAM" id="SSF55060">
    <property type="entry name" value="GHMP Kinase, C-terminal domain"/>
    <property type="match status" value="1"/>
</dbReference>
<dbReference type="PRINTS" id="PR00960">
    <property type="entry name" value="LMBPPROTEIN"/>
</dbReference>
<keyword evidence="3" id="KW-0418">Kinase</keyword>
<keyword evidence="9" id="KW-1185">Reference proteome</keyword>
<dbReference type="Pfam" id="PF00288">
    <property type="entry name" value="GHMP_kinases_N"/>
    <property type="match status" value="1"/>
</dbReference>
<dbReference type="InterPro" id="IPR052203">
    <property type="entry name" value="GHMP_Kinase-Related"/>
</dbReference>
<dbReference type="GO" id="GO:0005524">
    <property type="term" value="F:ATP binding"/>
    <property type="evidence" value="ECO:0007669"/>
    <property type="project" value="UniProtKB-KW"/>
</dbReference>
<dbReference type="InterPro" id="IPR006203">
    <property type="entry name" value="GHMP_knse_ATP-bd_CS"/>
</dbReference>
<dbReference type="PROSITE" id="PS00627">
    <property type="entry name" value="GHMP_KINASES_ATP"/>
    <property type="match status" value="1"/>
</dbReference>
<dbReference type="InterPro" id="IPR013750">
    <property type="entry name" value="GHMP_kinase_C_dom"/>
</dbReference>
<evidence type="ECO:0000256" key="5">
    <source>
        <dbReference type="ARBA" id="ARBA00038121"/>
    </source>
</evidence>
<feature type="domain" description="GHMP kinase N-terminal" evidence="6">
    <location>
        <begin position="77"/>
        <end position="156"/>
    </location>
</feature>
<dbReference type="Proteomes" id="UP001147653">
    <property type="component" value="Unassembled WGS sequence"/>
</dbReference>
<gene>
    <name evidence="8" type="ORF">OJ997_18895</name>
</gene>
<dbReference type="InterPro" id="IPR001174">
    <property type="entry name" value="HddA/FKP"/>
</dbReference>
<dbReference type="InterPro" id="IPR036554">
    <property type="entry name" value="GHMP_kinase_C_sf"/>
</dbReference>
<dbReference type="InterPro" id="IPR006204">
    <property type="entry name" value="GHMP_kinase_N_dom"/>
</dbReference>
<feature type="domain" description="GHMP kinase C-terminal" evidence="7">
    <location>
        <begin position="232"/>
        <end position="307"/>
    </location>
</feature>
<protein>
    <submittedName>
        <fullName evidence="8">Galactokinase</fullName>
    </submittedName>
</protein>
<evidence type="ECO:0000256" key="2">
    <source>
        <dbReference type="ARBA" id="ARBA00022741"/>
    </source>
</evidence>
<dbReference type="SUPFAM" id="SSF54211">
    <property type="entry name" value="Ribosomal protein S5 domain 2-like"/>
    <property type="match status" value="1"/>
</dbReference>
<keyword evidence="2" id="KW-0547">Nucleotide-binding</keyword>
<comment type="caution">
    <text evidence="8">The sequence shown here is derived from an EMBL/GenBank/DDBJ whole genome shotgun (WGS) entry which is preliminary data.</text>
</comment>
<dbReference type="EMBL" id="JAPDDP010000035">
    <property type="protein sequence ID" value="MDA0182383.1"/>
    <property type="molecule type" value="Genomic_DNA"/>
</dbReference>
<dbReference type="PANTHER" id="PTHR32463:SF0">
    <property type="entry name" value="L-FUCOSE KINASE"/>
    <property type="match status" value="1"/>
</dbReference>
<comment type="similarity">
    <text evidence="5">Belongs to the GHMP kinase family.</text>
</comment>
<keyword evidence="4" id="KW-0067">ATP-binding</keyword>
<accession>A0A9X3N9N2</accession>
<dbReference type="GO" id="GO:0050201">
    <property type="term" value="F:fucokinase activity"/>
    <property type="evidence" value="ECO:0007669"/>
    <property type="project" value="TreeGrafter"/>
</dbReference>
<dbReference type="Pfam" id="PF08544">
    <property type="entry name" value="GHMP_kinases_C"/>
    <property type="match status" value="1"/>
</dbReference>
<dbReference type="PIRSF" id="PIRSF036406">
    <property type="entry name" value="Hept_kin"/>
    <property type="match status" value="1"/>
</dbReference>
<sequence length="328" mass="35819">MSVIFSRAPLRLSLGGGGTDLPSYYERRGGFLISGAIDKYIYLTTHTVFQRRYRMKYSEFEEVDHASEIRHPILRETLCRHWNGAPLEIASVADVPAGTGMGSSGSFTVNVLKALALAKGMATTPGRLAEQACEIEIDILKEPVGKQDQYVSAHGGICSYTFNPDGSVDVEPLELAPATLTNLRNNFLLFYTGEARSASKVLSDQVKRTEAADDEMLANLDRTKEIGYQSRDLLLSGDLDAYGELMHVHWENKRQRSPGMVNERIDTLYTLARRAGAVGGKLVGAGGGGFLLVYVHKPEDVRQAMAAAGAPELPFDFEFQGCSGTVYA</sequence>
<dbReference type="AlphaFoldDB" id="A0A9X3N9N2"/>
<keyword evidence="1" id="KW-0808">Transferase</keyword>
<reference evidence="8" key="1">
    <citation type="submission" date="2022-10" db="EMBL/GenBank/DDBJ databases">
        <title>The WGS of Solirubrobacter phytolaccae KCTC 29190.</title>
        <authorList>
            <person name="Jiang Z."/>
        </authorList>
    </citation>
    <scope>NUCLEOTIDE SEQUENCE</scope>
    <source>
        <strain evidence="8">KCTC 29190</strain>
    </source>
</reference>